<comment type="caution">
    <text evidence="2">The sequence shown here is derived from an EMBL/GenBank/DDBJ whole genome shotgun (WGS) entry which is preliminary data.</text>
</comment>
<evidence type="ECO:0000313" key="3">
    <source>
        <dbReference type="Proteomes" id="UP000077381"/>
    </source>
</evidence>
<organism evidence="2 3">
    <name type="scientific">Streptomyces jeddahensis</name>
    <dbReference type="NCBI Taxonomy" id="1716141"/>
    <lineage>
        <taxon>Bacteria</taxon>
        <taxon>Bacillati</taxon>
        <taxon>Actinomycetota</taxon>
        <taxon>Actinomycetes</taxon>
        <taxon>Kitasatosporales</taxon>
        <taxon>Streptomycetaceae</taxon>
        <taxon>Streptomyces</taxon>
    </lineage>
</organism>
<dbReference type="AlphaFoldDB" id="A0A177HX05"/>
<evidence type="ECO:0000313" key="2">
    <source>
        <dbReference type="EMBL" id="OAH15432.1"/>
    </source>
</evidence>
<dbReference type="RefSeq" id="WP_067272991.1">
    <property type="nucleotide sequence ID" value="NZ_LOHS01000043.1"/>
</dbReference>
<dbReference type="Proteomes" id="UP000077381">
    <property type="component" value="Unassembled WGS sequence"/>
</dbReference>
<reference evidence="2 3" key="1">
    <citation type="submission" date="2015-12" db="EMBL/GenBank/DDBJ databases">
        <title>Genome sequence of Streptomyces sp. G25.</title>
        <authorList>
            <person name="Poehlein A."/>
            <person name="Roettig A."/>
            <person name="Hiessl S."/>
            <person name="Hauschild P."/>
            <person name="Schauer J."/>
            <person name="Madkour M.H."/>
            <person name="Al-Ansari A.M."/>
            <person name="Almakishah N.H."/>
            <person name="Steinbuechel A."/>
            <person name="Daniel R."/>
        </authorList>
    </citation>
    <scope>NUCLEOTIDE SEQUENCE [LARGE SCALE GENOMIC DNA]</scope>
    <source>
        <strain evidence="3">G25(2015)</strain>
    </source>
</reference>
<dbReference type="PROSITE" id="PS51257">
    <property type="entry name" value="PROKAR_LIPOPROTEIN"/>
    <property type="match status" value="1"/>
</dbReference>
<name>A0A177HX05_9ACTN</name>
<evidence type="ECO:0000256" key="1">
    <source>
        <dbReference type="SAM" id="MobiDB-lite"/>
    </source>
</evidence>
<keyword evidence="3" id="KW-1185">Reference proteome</keyword>
<proteinExistence type="predicted"/>
<sequence>MFKRGSVTVLAAGLVLAVGGCGSGTDEKAAHASGKKSAEPAPARPPSKELVEWVGGMCESTSALKDLRAESAADLKEIRESGQSAQFLAVSYLSQTPTAVEDVESDLKGLDPSGVPAADRLLDAWLKKLKGVTAELDEVSPGDALDDAEGITAGVDKLVQSLTPPKPDLPALTKKDSQLAAAYKRAEQCAPGWKPGEEAEDTASPAPTGPLPKAADGKNTDACSDGECEVLVTSPGWITANGLDVHVIPGDDSVTFETPSSVMRLGGAGGVAKWGDDLKVTVVAQNKDGAVLKFTVP</sequence>
<dbReference type="PATRIC" id="fig|1716141.3.peg.1271"/>
<protein>
    <submittedName>
        <fullName evidence="2">Uncharacterized protein</fullName>
    </submittedName>
</protein>
<dbReference type="OrthoDB" id="3674563at2"/>
<dbReference type="EMBL" id="LOHS01000043">
    <property type="protein sequence ID" value="OAH15432.1"/>
    <property type="molecule type" value="Genomic_DNA"/>
</dbReference>
<feature type="region of interest" description="Disordered" evidence="1">
    <location>
        <begin position="26"/>
        <end position="48"/>
    </location>
</feature>
<feature type="region of interest" description="Disordered" evidence="1">
    <location>
        <begin position="188"/>
        <end position="222"/>
    </location>
</feature>
<gene>
    <name evidence="2" type="ORF">STSP_12030</name>
</gene>
<accession>A0A177HX05</accession>